<dbReference type="GO" id="GO:0030020">
    <property type="term" value="F:extracellular matrix structural constituent conferring tensile strength"/>
    <property type="evidence" value="ECO:0007669"/>
    <property type="project" value="TreeGrafter"/>
</dbReference>
<dbReference type="GO" id="GO:0031012">
    <property type="term" value="C:extracellular matrix"/>
    <property type="evidence" value="ECO:0007669"/>
    <property type="project" value="TreeGrafter"/>
</dbReference>
<dbReference type="PANTHER" id="PTHR24023:SF854">
    <property type="entry name" value="COLLAGEN ALPHA-1(IV) CHAIN"/>
    <property type="match status" value="1"/>
</dbReference>
<dbReference type="GO" id="GO:0016020">
    <property type="term" value="C:membrane"/>
    <property type="evidence" value="ECO:0007669"/>
    <property type="project" value="UniProtKB-SubCell"/>
</dbReference>
<keyword evidence="14" id="KW-1185">Reference proteome</keyword>
<keyword evidence="5 11" id="KW-0472">Membrane</keyword>
<feature type="region of interest" description="Disordered" evidence="10">
    <location>
        <begin position="136"/>
        <end position="350"/>
    </location>
</feature>
<keyword evidence="2 11" id="KW-0812">Transmembrane</keyword>
<keyword evidence="4 11" id="KW-1133">Transmembrane helix</keyword>
<keyword evidence="6 9" id="KW-1015">Disulfide bond</keyword>
<dbReference type="GO" id="GO:0005615">
    <property type="term" value="C:extracellular space"/>
    <property type="evidence" value="ECO:0007669"/>
    <property type="project" value="TreeGrafter"/>
</dbReference>
<name>A0AAN9D9E6_9TELE</name>
<feature type="disulfide bond" evidence="9">
    <location>
        <begin position="421"/>
        <end position="431"/>
    </location>
</feature>
<dbReference type="InterPro" id="IPR050149">
    <property type="entry name" value="Collagen_superfamily"/>
</dbReference>
<evidence type="ECO:0000313" key="14">
    <source>
        <dbReference type="Proteomes" id="UP001364617"/>
    </source>
</evidence>
<evidence type="ECO:0000256" key="1">
    <source>
        <dbReference type="ARBA" id="ARBA00004606"/>
    </source>
</evidence>
<dbReference type="Pfam" id="PF01391">
    <property type="entry name" value="Collagen"/>
    <property type="match status" value="2"/>
</dbReference>
<dbReference type="PROSITE" id="PS00420">
    <property type="entry name" value="SRCR_1"/>
    <property type="match status" value="1"/>
</dbReference>
<dbReference type="FunFam" id="3.10.250.10:FF:000011">
    <property type="entry name" value="Scavenger receptor class A member 5"/>
    <property type="match status" value="1"/>
</dbReference>
<evidence type="ECO:0000256" key="8">
    <source>
        <dbReference type="ARBA" id="ARBA00023180"/>
    </source>
</evidence>
<protein>
    <recommendedName>
        <fullName evidence="12">SRCR domain-containing protein</fullName>
    </recommendedName>
</protein>
<feature type="compositionally biased region" description="Basic and acidic residues" evidence="10">
    <location>
        <begin position="331"/>
        <end position="347"/>
    </location>
</feature>
<comment type="caution">
    <text evidence="9">Lacks conserved residue(s) required for the propagation of feature annotation.</text>
</comment>
<dbReference type="SMART" id="SM00202">
    <property type="entry name" value="SR"/>
    <property type="match status" value="1"/>
</dbReference>
<evidence type="ECO:0000256" key="4">
    <source>
        <dbReference type="ARBA" id="ARBA00022989"/>
    </source>
</evidence>
<keyword evidence="3" id="KW-0735">Signal-anchor</keyword>
<evidence type="ECO:0000256" key="2">
    <source>
        <dbReference type="ARBA" id="ARBA00022692"/>
    </source>
</evidence>
<evidence type="ECO:0000256" key="3">
    <source>
        <dbReference type="ARBA" id="ARBA00022968"/>
    </source>
</evidence>
<dbReference type="PROSITE" id="PS50287">
    <property type="entry name" value="SRCR_2"/>
    <property type="match status" value="1"/>
</dbReference>
<evidence type="ECO:0000256" key="7">
    <source>
        <dbReference type="ARBA" id="ARBA00023170"/>
    </source>
</evidence>
<evidence type="ECO:0000256" key="10">
    <source>
        <dbReference type="SAM" id="MobiDB-lite"/>
    </source>
</evidence>
<dbReference type="PANTHER" id="PTHR24023">
    <property type="entry name" value="COLLAGEN ALPHA"/>
    <property type="match status" value="1"/>
</dbReference>
<evidence type="ECO:0000313" key="13">
    <source>
        <dbReference type="EMBL" id="KAK7168555.1"/>
    </source>
</evidence>
<dbReference type="InterPro" id="IPR036772">
    <property type="entry name" value="SRCR-like_dom_sf"/>
</dbReference>
<feature type="compositionally biased region" description="Gly residues" evidence="10">
    <location>
        <begin position="172"/>
        <end position="181"/>
    </location>
</feature>
<dbReference type="Pfam" id="PF00530">
    <property type="entry name" value="SRCR"/>
    <property type="match status" value="1"/>
</dbReference>
<dbReference type="SUPFAM" id="SSF56487">
    <property type="entry name" value="SRCR-like"/>
    <property type="match status" value="1"/>
</dbReference>
<reference evidence="13 14" key="1">
    <citation type="submission" date="2024-02" db="EMBL/GenBank/DDBJ databases">
        <title>Chromosome-level genome assembly of the Eurasian Minnow (Phoxinus phoxinus).</title>
        <authorList>
            <person name="Oriowo T.O."/>
            <person name="Martin S."/>
            <person name="Stange M."/>
            <person name="Chrysostomakis Y."/>
            <person name="Brown T."/>
            <person name="Winkler S."/>
            <person name="Kukowka S."/>
            <person name="Myers E.W."/>
            <person name="Bohne A."/>
        </authorList>
    </citation>
    <scope>NUCLEOTIDE SEQUENCE [LARGE SCALE GENOMIC DNA]</scope>
    <source>
        <strain evidence="13">ZFMK-TIS-60720</strain>
        <tissue evidence="13">Whole Organism</tissue>
    </source>
</reference>
<dbReference type="PRINTS" id="PR00258">
    <property type="entry name" value="SPERACTRCPTR"/>
</dbReference>
<accession>A0AAN9D9E6</accession>
<dbReference type="EMBL" id="JAYKXH010000005">
    <property type="protein sequence ID" value="KAK7168555.1"/>
    <property type="molecule type" value="Genomic_DNA"/>
</dbReference>
<organism evidence="13 14">
    <name type="scientific">Phoxinus phoxinus</name>
    <name type="common">Eurasian minnow</name>
    <dbReference type="NCBI Taxonomy" id="58324"/>
    <lineage>
        <taxon>Eukaryota</taxon>
        <taxon>Metazoa</taxon>
        <taxon>Chordata</taxon>
        <taxon>Craniata</taxon>
        <taxon>Vertebrata</taxon>
        <taxon>Euteleostomi</taxon>
        <taxon>Actinopterygii</taxon>
        <taxon>Neopterygii</taxon>
        <taxon>Teleostei</taxon>
        <taxon>Ostariophysi</taxon>
        <taxon>Cypriniformes</taxon>
        <taxon>Leuciscidae</taxon>
        <taxon>Phoxininae</taxon>
        <taxon>Phoxinus</taxon>
    </lineage>
</organism>
<feature type="transmembrane region" description="Helical" evidence="11">
    <location>
        <begin position="51"/>
        <end position="74"/>
    </location>
</feature>
<dbReference type="Proteomes" id="UP001364617">
    <property type="component" value="Unassembled WGS sequence"/>
</dbReference>
<sequence>METEVDTFEGKASALSQATPLYENMKLFEAERFDFQHSELTPKKPAKERHYIPVLVVFLLLLIALNSLLAYKVFTLEAWVHTHCTSAGTRSEENKSAVALKLGSSSADEKCLSDLCGNDGTLENLRTQLNVSAQRVMVCPPGPSGPPGRPGTPGLQGTAGFPGTPGQKGDLGSPGGVGEPGAPGEKGQRGDQGLAGEKGMIGAPGAPGVSGLKGDPGERGIQGLPGNDGHPGADGKAGLAGIPGANGNPGLKGDQGPSGERGEQGPSGVSGPPGPQGPSGLRGPPGEKGSPGPKGDSGLGLQGPPGQQGEKGDPGIPGTAGSRGLVGLKGSKGDSGQKGDQGPKGDARAIGGAPAIVRLVGSSTRGRVEVLHNGVWGTVCDDSFDTVDALVVCRMLGFQRATQVFTGIPGTGKIWLDELGCVGNETSIFDCPHGGIEINDCKHDEDVGVSCV</sequence>
<dbReference type="Gene3D" id="3.10.250.10">
    <property type="entry name" value="SRCR-like domain"/>
    <property type="match status" value="1"/>
</dbReference>
<dbReference type="InterPro" id="IPR008160">
    <property type="entry name" value="Collagen"/>
</dbReference>
<proteinExistence type="predicted"/>
<gene>
    <name evidence="13" type="ORF">R3I93_004773</name>
</gene>
<dbReference type="AlphaFoldDB" id="A0AAN9D9E6"/>
<evidence type="ECO:0000256" key="11">
    <source>
        <dbReference type="SAM" id="Phobius"/>
    </source>
</evidence>
<evidence type="ECO:0000256" key="6">
    <source>
        <dbReference type="ARBA" id="ARBA00023157"/>
    </source>
</evidence>
<feature type="compositionally biased region" description="Low complexity" evidence="10">
    <location>
        <begin position="278"/>
        <end position="294"/>
    </location>
</feature>
<evidence type="ECO:0000256" key="5">
    <source>
        <dbReference type="ARBA" id="ARBA00023136"/>
    </source>
</evidence>
<keyword evidence="8" id="KW-0325">Glycoprotein</keyword>
<evidence type="ECO:0000259" key="12">
    <source>
        <dbReference type="PROSITE" id="PS50287"/>
    </source>
</evidence>
<feature type="compositionally biased region" description="Pro residues" evidence="10">
    <location>
        <begin position="140"/>
        <end position="150"/>
    </location>
</feature>
<keyword evidence="7" id="KW-0675">Receptor</keyword>
<dbReference type="InterPro" id="IPR001190">
    <property type="entry name" value="SRCR"/>
</dbReference>
<comment type="subcellular location">
    <subcellularLocation>
        <location evidence="1">Membrane</location>
        <topology evidence="1">Single-pass type II membrane protein</topology>
    </subcellularLocation>
</comment>
<feature type="domain" description="SRCR" evidence="12">
    <location>
        <begin position="357"/>
        <end position="452"/>
    </location>
</feature>
<evidence type="ECO:0000256" key="9">
    <source>
        <dbReference type="PROSITE-ProRule" id="PRU00196"/>
    </source>
</evidence>
<comment type="caution">
    <text evidence="13">The sequence shown here is derived from an EMBL/GenBank/DDBJ whole genome shotgun (WGS) entry which is preliminary data.</text>
</comment>
<dbReference type="GO" id="GO:0030198">
    <property type="term" value="P:extracellular matrix organization"/>
    <property type="evidence" value="ECO:0007669"/>
    <property type="project" value="TreeGrafter"/>
</dbReference>